<dbReference type="Gene3D" id="2.40.30.10">
    <property type="entry name" value="Translation factors"/>
    <property type="match status" value="1"/>
</dbReference>
<feature type="domain" description="FAD-binding FR-type" evidence="16">
    <location>
        <begin position="54"/>
        <end position="158"/>
    </location>
</feature>
<feature type="binding site" evidence="14">
    <location>
        <position position="175"/>
    </location>
    <ligand>
        <name>FAD</name>
        <dbReference type="ChEBI" id="CHEBI:57692"/>
    </ligand>
</feature>
<dbReference type="InterPro" id="IPR001709">
    <property type="entry name" value="Flavoprot_Pyr_Nucl_cyt_Rdtase"/>
</dbReference>
<feature type="binding site" evidence="14">
    <location>
        <position position="134"/>
    </location>
    <ligand>
        <name>FAD</name>
        <dbReference type="ChEBI" id="CHEBI:57692"/>
    </ligand>
</feature>
<evidence type="ECO:0000256" key="15">
    <source>
        <dbReference type="RuleBase" id="RU361226"/>
    </source>
</evidence>
<dbReference type="OrthoDB" id="432685at2759"/>
<dbReference type="STRING" id="984485.A0A1E4RSV7"/>
<protein>
    <recommendedName>
        <fullName evidence="15">NADH-cytochrome b5 reductase</fullName>
        <ecNumber evidence="15">1.6.2.2</ecNumber>
    </recommendedName>
</protein>
<dbReference type="EC" id="1.6.2.2" evidence="15"/>
<dbReference type="Pfam" id="PF00970">
    <property type="entry name" value="FAD_binding_6"/>
    <property type="match status" value="1"/>
</dbReference>
<dbReference type="InterPro" id="IPR001834">
    <property type="entry name" value="CBR-like"/>
</dbReference>
<keyword evidence="4 14" id="KW-0285">Flavoprotein</keyword>
<dbReference type="Pfam" id="PF00175">
    <property type="entry name" value="NAD_binding_1"/>
    <property type="match status" value="1"/>
</dbReference>
<feature type="binding site" evidence="14">
    <location>
        <position position="109"/>
    </location>
    <ligand>
        <name>FAD</name>
        <dbReference type="ChEBI" id="CHEBI:57692"/>
    </ligand>
</feature>
<evidence type="ECO:0000256" key="9">
    <source>
        <dbReference type="ARBA" id="ARBA00023002"/>
    </source>
</evidence>
<comment type="subcellular location">
    <subcellularLocation>
        <location evidence="2">Mitochondrion outer membrane</location>
        <topology evidence="2">Single-pass membrane protein</topology>
    </subcellularLocation>
</comment>
<keyword evidence="8" id="KW-1133">Transmembrane helix</keyword>
<keyword evidence="18" id="KW-1185">Reference proteome</keyword>
<evidence type="ECO:0000256" key="6">
    <source>
        <dbReference type="ARBA" id="ARBA00022787"/>
    </source>
</evidence>
<keyword evidence="6" id="KW-1000">Mitochondrion outer membrane</keyword>
<dbReference type="GeneID" id="30995187"/>
<evidence type="ECO:0000256" key="13">
    <source>
        <dbReference type="ARBA" id="ARBA00047682"/>
    </source>
</evidence>
<keyword evidence="7 14" id="KW-0274">FAD</keyword>
<evidence type="ECO:0000256" key="5">
    <source>
        <dbReference type="ARBA" id="ARBA00022692"/>
    </source>
</evidence>
<dbReference type="Gene3D" id="3.40.50.80">
    <property type="entry name" value="Nucleotide-binding domain of ferredoxin-NADP reductase (FNR) module"/>
    <property type="match status" value="1"/>
</dbReference>
<comment type="catalytic activity">
    <reaction evidence="13 15">
        <text>2 Fe(III)-[cytochrome b5] + NADH = 2 Fe(II)-[cytochrome b5] + NAD(+) + H(+)</text>
        <dbReference type="Rhea" id="RHEA:46680"/>
        <dbReference type="Rhea" id="RHEA-COMP:10438"/>
        <dbReference type="Rhea" id="RHEA-COMP:10439"/>
        <dbReference type="ChEBI" id="CHEBI:15378"/>
        <dbReference type="ChEBI" id="CHEBI:29033"/>
        <dbReference type="ChEBI" id="CHEBI:29034"/>
        <dbReference type="ChEBI" id="CHEBI:57540"/>
        <dbReference type="ChEBI" id="CHEBI:57945"/>
        <dbReference type="EC" id="1.6.2.2"/>
    </reaction>
</comment>
<dbReference type="PRINTS" id="PR00371">
    <property type="entry name" value="FPNCR"/>
</dbReference>
<reference evidence="18" key="1">
    <citation type="submission" date="2016-05" db="EMBL/GenBank/DDBJ databases">
        <title>Comparative genomics of biotechnologically important yeasts.</title>
        <authorList>
            <consortium name="DOE Joint Genome Institute"/>
            <person name="Riley R."/>
            <person name="Haridas S."/>
            <person name="Wolfe K.H."/>
            <person name="Lopes M.R."/>
            <person name="Hittinger C.T."/>
            <person name="Goker M."/>
            <person name="Salamov A."/>
            <person name="Wisecaver J."/>
            <person name="Long T.M."/>
            <person name="Aerts A.L."/>
            <person name="Barry K."/>
            <person name="Choi C."/>
            <person name="Clum A."/>
            <person name="Coughlan A.Y."/>
            <person name="Deshpande S."/>
            <person name="Douglass A.P."/>
            <person name="Hanson S.J."/>
            <person name="Klenk H.-P."/>
            <person name="Labutti K."/>
            <person name="Lapidus A."/>
            <person name="Lindquist E."/>
            <person name="Lipzen A."/>
            <person name="Meier-Kolthoff J.P."/>
            <person name="Ohm R.A."/>
            <person name="Otillar R.P."/>
            <person name="Pangilinan J."/>
            <person name="Peng Y."/>
            <person name="Rokas A."/>
            <person name="Rosa C.A."/>
            <person name="Scheuner C."/>
            <person name="Sibirny A.A."/>
            <person name="Slot J.C."/>
            <person name="Stielow J.B."/>
            <person name="Sun H."/>
            <person name="Kurtzman C.P."/>
            <person name="Blackwell M."/>
            <person name="Grigoriev I.V."/>
            <person name="Jeffries T.W."/>
        </authorList>
    </citation>
    <scope>NUCLEOTIDE SEQUENCE [LARGE SCALE GENOMIC DNA]</scope>
    <source>
        <strain evidence="18">NRRL Y-1933</strain>
    </source>
</reference>
<dbReference type="SUPFAM" id="SSF52343">
    <property type="entry name" value="Ferredoxin reductase-like, C-terminal NADP-linked domain"/>
    <property type="match status" value="1"/>
</dbReference>
<sequence>MSFASRLTSTISNPRVFLPLAVTAGSLGLAYQHYYFSTANPIRNESGKTFVGGDEWVDLKLKEAIKLSHNTKRYIFELKDQDDVSGLITASCVMAKYVTPKGNNVIRPYTPVSDVNQKGTIEFVIKTYENGKFSKHIAELKPSDTVSFKGPIVKWKWEPNQYKAIHLIGGGTGITPLYQLLHEITKNPDDKTKVNLYYGNLTADDILIKDELDKIAETHKDQVKIEYFLDKPSDDWKGQTGYISKEFLEKNLDGPSKDNKIFICGPPGLYKALSGMKNSPSDQGEVSGVLAELGYNKEHVYKF</sequence>
<dbReference type="Proteomes" id="UP000095085">
    <property type="component" value="Unassembled WGS sequence"/>
</dbReference>
<dbReference type="PROSITE" id="PS51384">
    <property type="entry name" value="FAD_FR"/>
    <property type="match status" value="1"/>
</dbReference>
<keyword evidence="11" id="KW-0496">Mitochondrion</keyword>
<dbReference type="EMBL" id="KV454538">
    <property type="protein sequence ID" value="ODV70353.1"/>
    <property type="molecule type" value="Genomic_DNA"/>
</dbReference>
<dbReference type="GO" id="GO:0006696">
    <property type="term" value="P:ergosterol biosynthetic process"/>
    <property type="evidence" value="ECO:0007669"/>
    <property type="project" value="TreeGrafter"/>
</dbReference>
<evidence type="ECO:0000256" key="3">
    <source>
        <dbReference type="ARBA" id="ARBA00006105"/>
    </source>
</evidence>
<evidence type="ECO:0000256" key="4">
    <source>
        <dbReference type="ARBA" id="ARBA00022630"/>
    </source>
</evidence>
<proteinExistence type="inferred from homology"/>
<dbReference type="InterPro" id="IPR039261">
    <property type="entry name" value="FNR_nucleotide-bd"/>
</dbReference>
<evidence type="ECO:0000313" key="17">
    <source>
        <dbReference type="EMBL" id="ODV70353.1"/>
    </source>
</evidence>
<gene>
    <name evidence="17" type="ORF">HYPBUDRAFT_151707</name>
</gene>
<comment type="cofactor">
    <cofactor evidence="1 14 15">
        <name>FAD</name>
        <dbReference type="ChEBI" id="CHEBI:57692"/>
    </cofactor>
</comment>
<keyword evidence="12" id="KW-0472">Membrane</keyword>
<dbReference type="InterPro" id="IPR017938">
    <property type="entry name" value="Riboflavin_synthase-like_b-brl"/>
</dbReference>
<dbReference type="InterPro" id="IPR017927">
    <property type="entry name" value="FAD-bd_FR_type"/>
</dbReference>
<evidence type="ECO:0000256" key="12">
    <source>
        <dbReference type="ARBA" id="ARBA00023136"/>
    </source>
</evidence>
<feature type="binding site" evidence="14">
    <location>
        <position position="126"/>
    </location>
    <ligand>
        <name>FAD</name>
        <dbReference type="ChEBI" id="CHEBI:57692"/>
    </ligand>
</feature>
<keyword evidence="5" id="KW-0812">Transmembrane</keyword>
<keyword evidence="10 15" id="KW-0520">NAD</keyword>
<dbReference type="GO" id="GO:0090524">
    <property type="term" value="F:cytochrome-b5 reductase activity, acting on NADH"/>
    <property type="evidence" value="ECO:0007669"/>
    <property type="project" value="UniProtKB-EC"/>
</dbReference>
<dbReference type="FunFam" id="3.40.50.80:FF:000009">
    <property type="entry name" value="NADH-cytochrome b5 reductase"/>
    <property type="match status" value="1"/>
</dbReference>
<evidence type="ECO:0000256" key="2">
    <source>
        <dbReference type="ARBA" id="ARBA00004572"/>
    </source>
</evidence>
<dbReference type="CDD" id="cd06183">
    <property type="entry name" value="cyt_b5_reduct_like"/>
    <property type="match status" value="1"/>
</dbReference>
<dbReference type="SUPFAM" id="SSF63380">
    <property type="entry name" value="Riboflavin synthase domain-like"/>
    <property type="match status" value="1"/>
</dbReference>
<evidence type="ECO:0000256" key="8">
    <source>
        <dbReference type="ARBA" id="ARBA00022989"/>
    </source>
</evidence>
<evidence type="ECO:0000256" key="10">
    <source>
        <dbReference type="ARBA" id="ARBA00023027"/>
    </source>
</evidence>
<evidence type="ECO:0000256" key="1">
    <source>
        <dbReference type="ARBA" id="ARBA00001974"/>
    </source>
</evidence>
<dbReference type="FunFam" id="2.40.30.10:FF:000032">
    <property type="entry name" value="NADH-cytochrome b5 reductase"/>
    <property type="match status" value="1"/>
</dbReference>
<evidence type="ECO:0000259" key="16">
    <source>
        <dbReference type="PROSITE" id="PS51384"/>
    </source>
</evidence>
<dbReference type="PRINTS" id="PR00406">
    <property type="entry name" value="CYTB5RDTASE"/>
</dbReference>
<dbReference type="InterPro" id="IPR001433">
    <property type="entry name" value="OxRdtase_FAD/NAD-bd"/>
</dbReference>
<dbReference type="PANTHER" id="PTHR19370:SF171">
    <property type="entry name" value="NADH-CYTOCHROME B5 REDUCTASE 2"/>
    <property type="match status" value="1"/>
</dbReference>
<dbReference type="RefSeq" id="XP_020079420.1">
    <property type="nucleotide sequence ID" value="XM_020220637.1"/>
</dbReference>
<name>A0A1E4RSV7_9ASCO</name>
<accession>A0A1E4RSV7</accession>
<feature type="binding site" evidence="14">
    <location>
        <position position="107"/>
    </location>
    <ligand>
        <name>FAD</name>
        <dbReference type="ChEBI" id="CHEBI:57692"/>
    </ligand>
</feature>
<evidence type="ECO:0000256" key="14">
    <source>
        <dbReference type="PIRSR" id="PIRSR601834-1"/>
    </source>
</evidence>
<evidence type="ECO:0000256" key="11">
    <source>
        <dbReference type="ARBA" id="ARBA00023128"/>
    </source>
</evidence>
<feature type="binding site" evidence="14">
    <location>
        <position position="108"/>
    </location>
    <ligand>
        <name>FAD</name>
        <dbReference type="ChEBI" id="CHEBI:57692"/>
    </ligand>
</feature>
<feature type="binding site" evidence="14">
    <location>
        <position position="124"/>
    </location>
    <ligand>
        <name>FAD</name>
        <dbReference type="ChEBI" id="CHEBI:57692"/>
    </ligand>
</feature>
<dbReference type="InterPro" id="IPR008333">
    <property type="entry name" value="Cbr1-like_FAD-bd_dom"/>
</dbReference>
<dbReference type="GO" id="GO:0005741">
    <property type="term" value="C:mitochondrial outer membrane"/>
    <property type="evidence" value="ECO:0007669"/>
    <property type="project" value="UniProtKB-SubCell"/>
</dbReference>
<evidence type="ECO:0000256" key="7">
    <source>
        <dbReference type="ARBA" id="ARBA00022827"/>
    </source>
</evidence>
<dbReference type="AlphaFoldDB" id="A0A1E4RSV7"/>
<keyword evidence="9 15" id="KW-0560">Oxidoreductase</keyword>
<comment type="similarity">
    <text evidence="3 15">Belongs to the flavoprotein pyridine nucleotide cytochrome reductase family.</text>
</comment>
<organism evidence="17 18">
    <name type="scientific">Hyphopichia burtonii NRRL Y-1933</name>
    <dbReference type="NCBI Taxonomy" id="984485"/>
    <lineage>
        <taxon>Eukaryota</taxon>
        <taxon>Fungi</taxon>
        <taxon>Dikarya</taxon>
        <taxon>Ascomycota</taxon>
        <taxon>Saccharomycotina</taxon>
        <taxon>Pichiomycetes</taxon>
        <taxon>Debaryomycetaceae</taxon>
        <taxon>Hyphopichia</taxon>
    </lineage>
</organism>
<dbReference type="PANTHER" id="PTHR19370">
    <property type="entry name" value="NADH-CYTOCHROME B5 REDUCTASE"/>
    <property type="match status" value="1"/>
</dbReference>
<evidence type="ECO:0000313" key="18">
    <source>
        <dbReference type="Proteomes" id="UP000095085"/>
    </source>
</evidence>
<feature type="binding site" evidence="14">
    <location>
        <position position="132"/>
    </location>
    <ligand>
        <name>FAD</name>
        <dbReference type="ChEBI" id="CHEBI:57692"/>
    </ligand>
</feature>